<dbReference type="PANTHER" id="PTHR10829">
    <property type="entry name" value="CORTACTIN AND DREBRIN"/>
    <property type="match status" value="1"/>
</dbReference>
<dbReference type="CDD" id="cd11960">
    <property type="entry name" value="SH3_Abp1_eu"/>
    <property type="match status" value="1"/>
</dbReference>
<dbReference type="GO" id="GO:0043204">
    <property type="term" value="C:perikaryon"/>
    <property type="evidence" value="ECO:0007669"/>
    <property type="project" value="UniProtKB-SubCell"/>
</dbReference>
<dbReference type="InterPro" id="IPR035717">
    <property type="entry name" value="Drebrin-like_SH3"/>
</dbReference>
<keyword evidence="16" id="KW-1003">Cell membrane</keyword>
<evidence type="ECO:0000313" key="34">
    <source>
        <dbReference type="Ensembl" id="ENSMLEP00000017216.1"/>
    </source>
</evidence>
<dbReference type="GO" id="GO:0030427">
    <property type="term" value="C:site of polarized growth"/>
    <property type="evidence" value="ECO:0007669"/>
    <property type="project" value="TreeGrafter"/>
</dbReference>
<evidence type="ECO:0000313" key="35">
    <source>
        <dbReference type="Proteomes" id="UP000233140"/>
    </source>
</evidence>
<evidence type="ECO:0000256" key="22">
    <source>
        <dbReference type="ARBA" id="ARBA00023034"/>
    </source>
</evidence>
<keyword evidence="14 30" id="KW-0728">SH3 domain</keyword>
<dbReference type="GO" id="GO:0014069">
    <property type="term" value="C:postsynaptic density"/>
    <property type="evidence" value="ECO:0007669"/>
    <property type="project" value="UniProtKB-SubCell"/>
</dbReference>
<dbReference type="PANTHER" id="PTHR10829:SF12">
    <property type="entry name" value="DREBRIN-LIKE PROTEIN"/>
    <property type="match status" value="1"/>
</dbReference>
<evidence type="ECO:0000256" key="12">
    <source>
        <dbReference type="ARBA" id="ARBA00004544"/>
    </source>
</evidence>
<reference evidence="34" key="2">
    <citation type="submission" date="2025-09" db="UniProtKB">
        <authorList>
            <consortium name="Ensembl"/>
        </authorList>
    </citation>
    <scope>IDENTIFICATION</scope>
</reference>
<evidence type="ECO:0000256" key="23">
    <source>
        <dbReference type="ARBA" id="ARBA00023054"/>
    </source>
</evidence>
<evidence type="ECO:0000256" key="18">
    <source>
        <dbReference type="ARBA" id="ARBA00022753"/>
    </source>
</evidence>
<keyword evidence="15" id="KW-0813">Transport</keyword>
<dbReference type="GO" id="GO:0005829">
    <property type="term" value="C:cytosol"/>
    <property type="evidence" value="ECO:0007669"/>
    <property type="project" value="UniProtKB-SubCell"/>
</dbReference>
<dbReference type="CDD" id="cd11281">
    <property type="entry name" value="ADF_drebrin_like"/>
    <property type="match status" value="1"/>
</dbReference>
<feature type="region of interest" description="Disordered" evidence="31">
    <location>
        <begin position="167"/>
        <end position="272"/>
    </location>
</feature>
<evidence type="ECO:0000256" key="9">
    <source>
        <dbReference type="ARBA" id="ARBA00004484"/>
    </source>
</evidence>
<keyword evidence="27" id="KW-0966">Cell projection</keyword>
<feature type="domain" description="ADF-H" evidence="33">
    <location>
        <begin position="1"/>
        <end position="109"/>
    </location>
</feature>
<dbReference type="Gene3D" id="3.40.20.10">
    <property type="entry name" value="Severin"/>
    <property type="match status" value="2"/>
</dbReference>
<dbReference type="GO" id="GO:0002102">
    <property type="term" value="C:podosome"/>
    <property type="evidence" value="ECO:0007669"/>
    <property type="project" value="UniProtKB-SubCell"/>
</dbReference>
<keyword evidence="24" id="KW-0472">Membrane</keyword>
<dbReference type="GO" id="GO:0048812">
    <property type="term" value="P:neuron projection morphogenesis"/>
    <property type="evidence" value="ECO:0007669"/>
    <property type="project" value="TreeGrafter"/>
</dbReference>
<comment type="similarity">
    <text evidence="13">Belongs to the ABP1 family.</text>
</comment>
<evidence type="ECO:0000256" key="27">
    <source>
        <dbReference type="ARBA" id="ARBA00023273"/>
    </source>
</evidence>
<evidence type="ECO:0000256" key="17">
    <source>
        <dbReference type="ARBA" id="ARBA00022490"/>
    </source>
</evidence>
<evidence type="ECO:0000256" key="25">
    <source>
        <dbReference type="ARBA" id="ARBA00023203"/>
    </source>
</evidence>
<keyword evidence="17" id="KW-0963">Cytoplasm</keyword>
<keyword evidence="25" id="KW-0009">Actin-binding</keyword>
<feature type="compositionally biased region" description="Polar residues" evidence="31">
    <location>
        <begin position="217"/>
        <end position="226"/>
    </location>
</feature>
<organism evidence="34 35">
    <name type="scientific">Mandrillus leucophaeus</name>
    <name type="common">Drill</name>
    <name type="synonym">Papio leucophaeus</name>
    <dbReference type="NCBI Taxonomy" id="9568"/>
    <lineage>
        <taxon>Eukaryota</taxon>
        <taxon>Metazoa</taxon>
        <taxon>Chordata</taxon>
        <taxon>Craniata</taxon>
        <taxon>Vertebrata</taxon>
        <taxon>Euteleostomi</taxon>
        <taxon>Mammalia</taxon>
        <taxon>Eutheria</taxon>
        <taxon>Euarchontoglires</taxon>
        <taxon>Primates</taxon>
        <taxon>Haplorrhini</taxon>
        <taxon>Catarrhini</taxon>
        <taxon>Cercopithecidae</taxon>
        <taxon>Cercopithecinae</taxon>
        <taxon>Mandrillus</taxon>
    </lineage>
</organism>
<dbReference type="Gene3D" id="2.30.30.40">
    <property type="entry name" value="SH3 Domains"/>
    <property type="match status" value="1"/>
</dbReference>
<dbReference type="GO" id="GO:0051015">
    <property type="term" value="F:actin filament binding"/>
    <property type="evidence" value="ECO:0007669"/>
    <property type="project" value="TreeGrafter"/>
</dbReference>
<proteinExistence type="inferred from homology"/>
<evidence type="ECO:0000256" key="15">
    <source>
        <dbReference type="ARBA" id="ARBA00022448"/>
    </source>
</evidence>
<comment type="subcellular location">
    <subcellularLocation>
        <location evidence="7">Cell membrane</location>
        <topology evidence="7">Peripheral membrane protein</topology>
        <orientation evidence="7">Cytoplasmic side</orientation>
    </subcellularLocation>
    <subcellularLocation>
        <location evidence="5">Cell projection</location>
        <location evidence="5">Dendrite</location>
    </subcellularLocation>
    <subcellularLocation>
        <location evidence="10">Cell projection</location>
        <location evidence="10">Lamellipodium</location>
    </subcellularLocation>
    <subcellularLocation>
        <location evidence="2">Cell projection</location>
        <location evidence="2">Podosome</location>
    </subcellularLocation>
    <subcellularLocation>
        <location evidence="8">Cell projection</location>
        <location evidence="8">Ruffle</location>
    </subcellularLocation>
    <subcellularLocation>
        <location evidence="12">Cytoplasm</location>
        <location evidence="12">Cell cortex</location>
    </subcellularLocation>
    <subcellularLocation>
        <location evidence="3">Cytoplasm</location>
        <location evidence="3">Cytoskeleton</location>
    </subcellularLocation>
    <subcellularLocation>
        <location evidence="11">Cytoplasm</location>
        <location evidence="11">Cytosol</location>
    </subcellularLocation>
    <subcellularLocation>
        <location evidence="1">Cytoplasmic vesicle</location>
        <location evidence="1">Clathrin-coated vesicle membrane</location>
        <topology evidence="1">Peripheral membrane protein</topology>
        <orientation evidence="1">Cytoplasmic side</orientation>
    </subcellularLocation>
    <subcellularLocation>
        <location evidence="6">Early endosome</location>
    </subcellularLocation>
    <subcellularLocation>
        <location evidence="4">Golgi apparatus membrane</location>
        <topology evidence="4">Peripheral membrane protein</topology>
        <orientation evidence="4">Cytoplasmic side</orientation>
    </subcellularLocation>
    <subcellularLocation>
        <location evidence="9">Perikaryon</location>
    </subcellularLocation>
    <subcellularLocation>
        <location evidence="29">Postsynaptic density</location>
    </subcellularLocation>
</comment>
<evidence type="ECO:0000259" key="33">
    <source>
        <dbReference type="PROSITE" id="PS51263"/>
    </source>
</evidence>
<keyword evidence="18" id="KW-0967">Endosome</keyword>
<evidence type="ECO:0000256" key="13">
    <source>
        <dbReference type="ARBA" id="ARBA00011039"/>
    </source>
</evidence>
<dbReference type="GO" id="GO:0045773">
    <property type="term" value="P:positive regulation of axon extension"/>
    <property type="evidence" value="ECO:0007669"/>
    <property type="project" value="TreeGrafter"/>
</dbReference>
<dbReference type="Pfam" id="PF14604">
    <property type="entry name" value="SH3_9"/>
    <property type="match status" value="1"/>
</dbReference>
<evidence type="ECO:0000256" key="29">
    <source>
        <dbReference type="ARBA" id="ARBA00034105"/>
    </source>
</evidence>
<evidence type="ECO:0000256" key="6">
    <source>
        <dbReference type="ARBA" id="ARBA00004412"/>
    </source>
</evidence>
<dbReference type="SUPFAM" id="SSF55753">
    <property type="entry name" value="Actin depolymerizing proteins"/>
    <property type="match status" value="1"/>
</dbReference>
<dbReference type="GO" id="GO:0030864">
    <property type="term" value="C:cortical actin cytoskeleton"/>
    <property type="evidence" value="ECO:0007669"/>
    <property type="project" value="TreeGrafter"/>
</dbReference>
<feature type="compositionally biased region" description="Basic and acidic residues" evidence="31">
    <location>
        <begin position="167"/>
        <end position="176"/>
    </location>
</feature>
<dbReference type="Ensembl" id="ENSMLET00000040691.1">
    <property type="protein sequence ID" value="ENSMLEP00000017216.1"/>
    <property type="gene ID" value="ENSMLEG00000032797.1"/>
</dbReference>
<dbReference type="FunFam" id="2.30.30.40:FF:000046">
    <property type="entry name" value="Drebrin-like protein isoform B"/>
    <property type="match status" value="1"/>
</dbReference>
<reference evidence="34" key="1">
    <citation type="submission" date="2025-08" db="UniProtKB">
        <authorList>
            <consortium name="Ensembl"/>
        </authorList>
    </citation>
    <scope>IDENTIFICATION</scope>
</reference>
<evidence type="ECO:0000256" key="31">
    <source>
        <dbReference type="SAM" id="MobiDB-lite"/>
    </source>
</evidence>
<evidence type="ECO:0000256" key="26">
    <source>
        <dbReference type="ARBA" id="ARBA00023212"/>
    </source>
</evidence>
<dbReference type="SUPFAM" id="SSF50044">
    <property type="entry name" value="SH3-domain"/>
    <property type="match status" value="1"/>
</dbReference>
<dbReference type="GO" id="GO:0030425">
    <property type="term" value="C:dendrite"/>
    <property type="evidence" value="ECO:0007669"/>
    <property type="project" value="UniProtKB-SubCell"/>
</dbReference>
<dbReference type="GO" id="GO:0098974">
    <property type="term" value="P:postsynaptic actin cytoskeleton organization"/>
    <property type="evidence" value="ECO:0007669"/>
    <property type="project" value="TreeGrafter"/>
</dbReference>
<evidence type="ECO:0000256" key="16">
    <source>
        <dbReference type="ARBA" id="ARBA00022475"/>
    </source>
</evidence>
<evidence type="ECO:0000256" key="30">
    <source>
        <dbReference type="PROSITE-ProRule" id="PRU00192"/>
    </source>
</evidence>
<evidence type="ECO:0000256" key="19">
    <source>
        <dbReference type="ARBA" id="ARBA00022949"/>
    </source>
</evidence>
<dbReference type="InterPro" id="IPR036028">
    <property type="entry name" value="SH3-like_dom_sf"/>
</dbReference>
<dbReference type="GO" id="GO:0030027">
    <property type="term" value="C:lamellipodium"/>
    <property type="evidence" value="ECO:0007669"/>
    <property type="project" value="UniProtKB-SubCell"/>
</dbReference>
<dbReference type="GeneTree" id="ENSGT00940000156732"/>
<evidence type="ECO:0000256" key="1">
    <source>
        <dbReference type="ARBA" id="ARBA00004145"/>
    </source>
</evidence>
<dbReference type="GO" id="GO:0001726">
    <property type="term" value="C:ruffle"/>
    <property type="evidence" value="ECO:0007669"/>
    <property type="project" value="UniProtKB-SubCell"/>
</dbReference>
<dbReference type="Proteomes" id="UP000233140">
    <property type="component" value="Unassembled WGS sequence"/>
</dbReference>
<dbReference type="InterPro" id="IPR001452">
    <property type="entry name" value="SH3_domain"/>
</dbReference>
<evidence type="ECO:0000256" key="21">
    <source>
        <dbReference type="ARBA" id="ARBA00023018"/>
    </source>
</evidence>
<keyword evidence="28" id="KW-0968">Cytoplasmic vesicle</keyword>
<dbReference type="PROSITE" id="PS51263">
    <property type="entry name" value="ADF_H"/>
    <property type="match status" value="1"/>
</dbReference>
<evidence type="ECO:0000256" key="20">
    <source>
        <dbReference type="ARBA" id="ARBA00022990"/>
    </source>
</evidence>
<evidence type="ECO:0000256" key="4">
    <source>
        <dbReference type="ARBA" id="ARBA00004255"/>
    </source>
</evidence>
<dbReference type="PROSITE" id="PS50002">
    <property type="entry name" value="SH3"/>
    <property type="match status" value="1"/>
</dbReference>
<dbReference type="GO" id="GO:0005769">
    <property type="term" value="C:early endosome"/>
    <property type="evidence" value="ECO:0007669"/>
    <property type="project" value="UniProtKB-SubCell"/>
</dbReference>
<evidence type="ECO:0000256" key="2">
    <source>
        <dbReference type="ARBA" id="ARBA00004188"/>
    </source>
</evidence>
<accession>A0A2K5YNT6</accession>
<evidence type="ECO:0000256" key="3">
    <source>
        <dbReference type="ARBA" id="ARBA00004245"/>
    </source>
</evidence>
<dbReference type="GO" id="GO:0030833">
    <property type="term" value="P:regulation of actin filament polymerization"/>
    <property type="evidence" value="ECO:0007669"/>
    <property type="project" value="TreeGrafter"/>
</dbReference>
<keyword evidence="20" id="KW-0007">Acetylation</keyword>
<dbReference type="GO" id="GO:0061003">
    <property type="term" value="P:positive regulation of dendritic spine morphogenesis"/>
    <property type="evidence" value="ECO:0007669"/>
    <property type="project" value="TreeGrafter"/>
</dbReference>
<keyword evidence="35" id="KW-1185">Reference proteome</keyword>
<evidence type="ECO:0000256" key="24">
    <source>
        <dbReference type="ARBA" id="ARBA00023136"/>
    </source>
</evidence>
<dbReference type="InterPro" id="IPR029006">
    <property type="entry name" value="ADF-H/Gelsolin-like_dom_sf"/>
</dbReference>
<evidence type="ECO:0000256" key="14">
    <source>
        <dbReference type="ARBA" id="ARBA00022443"/>
    </source>
</evidence>
<gene>
    <name evidence="34" type="primary">DBNL</name>
</gene>
<dbReference type="GO" id="GO:0005884">
    <property type="term" value="C:actin filament"/>
    <property type="evidence" value="ECO:0007669"/>
    <property type="project" value="TreeGrafter"/>
</dbReference>
<evidence type="ECO:0000256" key="5">
    <source>
        <dbReference type="ARBA" id="ARBA00004279"/>
    </source>
</evidence>
<feature type="domain" description="SH3" evidence="32">
    <location>
        <begin position="320"/>
        <end position="379"/>
    </location>
</feature>
<keyword evidence="22" id="KW-0333">Golgi apparatus</keyword>
<evidence type="ECO:0000259" key="32">
    <source>
        <dbReference type="PROSITE" id="PS50002"/>
    </source>
</evidence>
<keyword evidence="21" id="KW-0770">Synapse</keyword>
<keyword evidence="19" id="KW-0965">Cell junction</keyword>
<dbReference type="InterPro" id="IPR002108">
    <property type="entry name" value="ADF-H"/>
</dbReference>
<evidence type="ECO:0000256" key="8">
    <source>
        <dbReference type="ARBA" id="ARBA00004466"/>
    </source>
</evidence>
<protein>
    <submittedName>
        <fullName evidence="34">Drebrin like</fullName>
    </submittedName>
</protein>
<dbReference type="GO" id="GO:0000139">
    <property type="term" value="C:Golgi membrane"/>
    <property type="evidence" value="ECO:0007669"/>
    <property type="project" value="UniProtKB-SubCell"/>
</dbReference>
<evidence type="ECO:0000256" key="28">
    <source>
        <dbReference type="ARBA" id="ARBA00023329"/>
    </source>
</evidence>
<dbReference type="AlphaFoldDB" id="A0A2K5YNT6"/>
<feature type="compositionally biased region" description="Basic and acidic residues" evidence="31">
    <location>
        <begin position="196"/>
        <end position="216"/>
    </location>
</feature>
<evidence type="ECO:0000256" key="10">
    <source>
        <dbReference type="ARBA" id="ARBA00004510"/>
    </source>
</evidence>
<keyword evidence="23" id="KW-0175">Coiled coil</keyword>
<sequence>ALFTYEGNSNDIRVAGTGEGGLEEMVEELNSGKVMYAFCRVKDPNSGLPKFVLINWGAHVTINARAEEDVEPECIMEKVAKASGANYSFHKESGRFQDAGPQAPVGSVYQKTNAVSEIKRVGKDSFWAKAEKEEENRRLEEKRRAEEAQRQLEQERRERELREAARREQRYQEQRGEASPQSRTWEEQQQEVVSRNQDEQESAMHPREIFKQKERAMSTTSVSSPQPGKLRSPFLQKQLTQPETHFGREPAATVSRPRTDLPGEEPAPSTPPCLLQAEEEAVYEGPPEQETFYEEPPLVQQQGASSEHIDHHIQGQGLSGQGLCARALYDYQAADDTEISFDPENLITGIEVIDEGWWRGYGPDGHFGMFPANYVELIE</sequence>
<evidence type="ECO:0000256" key="7">
    <source>
        <dbReference type="ARBA" id="ARBA00004413"/>
    </source>
</evidence>
<evidence type="ECO:0000256" key="11">
    <source>
        <dbReference type="ARBA" id="ARBA00004514"/>
    </source>
</evidence>
<dbReference type="SMART" id="SM00326">
    <property type="entry name" value="SH3"/>
    <property type="match status" value="1"/>
</dbReference>
<name>A0A2K5YNT6_MANLE</name>
<keyword evidence="26" id="KW-0206">Cytoskeleton</keyword>
<dbReference type="GO" id="GO:0030665">
    <property type="term" value="C:clathrin-coated vesicle membrane"/>
    <property type="evidence" value="ECO:0007669"/>
    <property type="project" value="UniProtKB-SubCell"/>
</dbReference>
<dbReference type="GO" id="GO:0045211">
    <property type="term" value="C:postsynaptic membrane"/>
    <property type="evidence" value="ECO:0007669"/>
    <property type="project" value="TreeGrafter"/>
</dbReference>
<dbReference type="Pfam" id="PF00241">
    <property type="entry name" value="Cofilin_ADF"/>
    <property type="match status" value="1"/>
</dbReference>